<sequence>MSGSWNSDTMVNSQATYTIARSVGRSNYQLLEDIECPSELIEIDNDVPYPPLNTSLVLEESRIGVDRLPIVDDNLSTPLVEYAPDNDMQQYQQNQAYMLDNHANHYHTYQDRIDLPAELTTNLLPVTQLFHPNILSSYGSELPQQVPVELSPADRISSSMSIDSTISDDATINDHPLEQQQQQQQSPLPKSFSEQKISPVIPTTSSEAIDEESNYYKSLNRSFTISKEPEMKEQSPPKNVIMEKPENIKKGEKNEKTKKPRPPSIRELQNAPVPVRPPKPKPPSKSQLMMEKLKASIQADKLKPKRDIKSKLHEMLAVSAPIRRMEPESIPDENQGWFF</sequence>
<dbReference type="WBParaSite" id="nOo.2.0.1.t02029-RA">
    <property type="protein sequence ID" value="nOo.2.0.1.t02029-RA"/>
    <property type="gene ID" value="nOo.2.0.1.g02029"/>
</dbReference>
<feature type="region of interest" description="Disordered" evidence="1">
    <location>
        <begin position="226"/>
        <end position="288"/>
    </location>
</feature>
<accession>A0A182E234</accession>
<reference evidence="2 3" key="2">
    <citation type="submission" date="2018-08" db="EMBL/GenBank/DDBJ databases">
        <authorList>
            <person name="Laetsch R D."/>
            <person name="Stevens L."/>
            <person name="Kumar S."/>
            <person name="Blaxter L. M."/>
        </authorList>
    </citation>
    <scope>NUCLEOTIDE SEQUENCE [LARGE SCALE GENOMIC DNA]</scope>
</reference>
<dbReference type="OrthoDB" id="5872681at2759"/>
<keyword evidence="3" id="KW-1185">Reference proteome</keyword>
<evidence type="ECO:0000313" key="4">
    <source>
        <dbReference type="WBParaSite" id="nOo.2.0.1.t02029-RA"/>
    </source>
</evidence>
<evidence type="ECO:0000313" key="3">
    <source>
        <dbReference type="Proteomes" id="UP000271087"/>
    </source>
</evidence>
<protein>
    <submittedName>
        <fullName evidence="4">WH2 domain-containing protein</fullName>
    </submittedName>
</protein>
<dbReference type="STRING" id="42157.A0A182E234"/>
<organism evidence="4">
    <name type="scientific">Onchocerca ochengi</name>
    <name type="common">Filarial nematode worm</name>
    <dbReference type="NCBI Taxonomy" id="42157"/>
    <lineage>
        <taxon>Eukaryota</taxon>
        <taxon>Metazoa</taxon>
        <taxon>Ecdysozoa</taxon>
        <taxon>Nematoda</taxon>
        <taxon>Chromadorea</taxon>
        <taxon>Rhabditida</taxon>
        <taxon>Spirurina</taxon>
        <taxon>Spiruromorpha</taxon>
        <taxon>Filarioidea</taxon>
        <taxon>Onchocercidae</taxon>
        <taxon>Onchocerca</taxon>
    </lineage>
</organism>
<feature type="compositionally biased region" description="Pro residues" evidence="1">
    <location>
        <begin position="274"/>
        <end position="283"/>
    </location>
</feature>
<dbReference type="EMBL" id="UYRW01000290">
    <property type="protein sequence ID" value="VDK65425.1"/>
    <property type="molecule type" value="Genomic_DNA"/>
</dbReference>
<proteinExistence type="predicted"/>
<name>A0A182E234_ONCOC</name>
<dbReference type="AlphaFoldDB" id="A0A182E234"/>
<gene>
    <name evidence="2" type="ORF">NOO_LOCUS2029</name>
</gene>
<feature type="compositionally biased region" description="Polar residues" evidence="1">
    <location>
        <begin position="186"/>
        <end position="207"/>
    </location>
</feature>
<feature type="region of interest" description="Disordered" evidence="1">
    <location>
        <begin position="178"/>
        <end position="213"/>
    </location>
</feature>
<evidence type="ECO:0000256" key="1">
    <source>
        <dbReference type="SAM" id="MobiDB-lite"/>
    </source>
</evidence>
<dbReference type="Proteomes" id="UP000271087">
    <property type="component" value="Unassembled WGS sequence"/>
</dbReference>
<evidence type="ECO:0000313" key="2">
    <source>
        <dbReference type="EMBL" id="VDK65425.1"/>
    </source>
</evidence>
<reference evidence="4" key="1">
    <citation type="submission" date="2016-06" db="UniProtKB">
        <authorList>
            <consortium name="WormBaseParasite"/>
        </authorList>
    </citation>
    <scope>IDENTIFICATION</scope>
</reference>
<feature type="compositionally biased region" description="Basic and acidic residues" evidence="1">
    <location>
        <begin position="227"/>
        <end position="257"/>
    </location>
</feature>